<comment type="pathway">
    <text evidence="2">Protein modification; protein glycosylation.</text>
</comment>
<evidence type="ECO:0000256" key="4">
    <source>
        <dbReference type="ARBA" id="ARBA00011967"/>
    </source>
</evidence>
<comment type="similarity">
    <text evidence="3 14">Belongs to the ALG10 glucosyltransferase family.</text>
</comment>
<accession>A0A6G0WG31</accession>
<feature type="transmembrane region" description="Helical" evidence="14">
    <location>
        <begin position="298"/>
        <end position="322"/>
    </location>
</feature>
<comment type="catalytic activity">
    <reaction evidence="13">
        <text>an alpha-D-Glc-(1-&gt;3)-alpha-D-Glc-(1-&gt;3)-alpha-D-Man-(1-&gt;2)-alpha-D-Man-(1-&gt;2)-alpha-D-Man-(1-&gt;3)-[alpha-D-Man-(1-&gt;2)-alpha-D-Man-(1-&gt;3)-[alpha-D-Man-(1-&gt;2)-alpha-D-Man-(1-&gt;6)]-alpha-D-Man-(1-&gt;6)]-beta-D-Man-(1-&gt;4)-beta-D-GlcNAc-(1-&gt;4)-alpha-D-GlcNAc-diphospho-di-trans,poly-cis-dolichol + a di-trans,poly-cis-dolichyl beta-D-glucosyl phosphate = a alpha-D-Glc-(1-&gt;2)-alpha-D-Glc-(1-&gt;3)-alpha-D-Glc-(1-&gt;3)-alpha-D-Man-(1-&gt;2)-alpha-D-Man-(1-&gt;2)-alpha-D-Man-(1-&gt;3)-[alpha-D-Man-(1-&gt;2)-alpha-D-Man-(1-&gt;3)-[alpha-D-Man-(1-&gt;2)-alpha-D-Man-(1-&gt;6)]-alpha-D-Man-(1-&gt;6)]-beta-D-Man-(1-&gt;4)-beta-D-GlcNAc-(1-&gt;4)-alpha-D-GlcNAc-diphospho-di-trans,poly-cis-dolichol + a di-trans,poly-cis-dolichyl phosphate + H(+)</text>
        <dbReference type="Rhea" id="RHEA:29543"/>
        <dbReference type="Rhea" id="RHEA-COMP:19498"/>
        <dbReference type="Rhea" id="RHEA-COMP:19502"/>
        <dbReference type="Rhea" id="RHEA-COMP:19512"/>
        <dbReference type="Rhea" id="RHEA-COMP:19522"/>
        <dbReference type="ChEBI" id="CHEBI:15378"/>
        <dbReference type="ChEBI" id="CHEBI:57525"/>
        <dbReference type="ChEBI" id="CHEBI:57683"/>
        <dbReference type="ChEBI" id="CHEBI:132522"/>
        <dbReference type="ChEBI" id="CHEBI:132523"/>
        <dbReference type="EC" id="2.4.1.256"/>
    </reaction>
    <physiologicalReaction direction="left-to-right" evidence="13">
        <dbReference type="Rhea" id="RHEA:29544"/>
    </physiologicalReaction>
</comment>
<evidence type="ECO:0000256" key="14">
    <source>
        <dbReference type="PIRNR" id="PIRNR028810"/>
    </source>
</evidence>
<feature type="transmembrane region" description="Helical" evidence="14">
    <location>
        <begin position="96"/>
        <end position="115"/>
    </location>
</feature>
<feature type="transmembrane region" description="Helical" evidence="14">
    <location>
        <begin position="121"/>
        <end position="137"/>
    </location>
</feature>
<comment type="function">
    <text evidence="12">Dol-P-Glc:Glc(2)Man(9)GlcNAc(2)-PP-Dol alpha-1,2-glucosyltransferase that operates in the biosynthetic pathway of dolichol-linked oligosaccharides, the glycan precursors employed in protein asparagine (N)-glycosylation. The assembly of dolichol-linked oligosaccharides begins on the cytosolic side of the endoplasmic reticulum membrane and finishes in its lumen. The sequential addition of sugars to dolichol pyrophosphate produces dolichol-linked oligosaccharides containing fourteen sugars, including two GlcNAcs, nine mannoses and three glucoses. Once assembled, the oligosaccharide is transferred from the lipid to nascent proteins by oligosaccharyltransferases. In the lumen of the endoplasmic reticulum, adds the third and last glucose residue from dolichyl phosphate glucose (Dol-P-Glc) onto the lipid-linked oligosaccharide intermediate Glc(2)Man(9)GlcNAc(2)-PP-Dol to produce Glc(3)Man(9)GlcNAc(2)-PP-Dol.</text>
</comment>
<feature type="transmembrane region" description="Helical" evidence="14">
    <location>
        <begin position="371"/>
        <end position="388"/>
    </location>
</feature>
<dbReference type="PANTHER" id="PTHR12989:SF10">
    <property type="entry name" value="DOL-P-GLC:GLC(2)MAN(9)GLCNAC(2)-PP-DOL ALPHA-1,2-GLUCOSYLTRANSFERASE-RELATED"/>
    <property type="match status" value="1"/>
</dbReference>
<keyword evidence="10 14" id="KW-1133">Transmembrane helix</keyword>
<keyword evidence="6 14" id="KW-0328">Glycosyltransferase</keyword>
<evidence type="ECO:0000256" key="8">
    <source>
        <dbReference type="ARBA" id="ARBA00022692"/>
    </source>
</evidence>
<evidence type="ECO:0000256" key="3">
    <source>
        <dbReference type="ARBA" id="ARBA00010600"/>
    </source>
</evidence>
<evidence type="ECO:0000256" key="10">
    <source>
        <dbReference type="ARBA" id="ARBA00022989"/>
    </source>
</evidence>
<dbReference type="GO" id="GO:0006488">
    <property type="term" value="P:dolichol-linked oligosaccharide biosynthetic process"/>
    <property type="evidence" value="ECO:0007669"/>
    <property type="project" value="UniProtKB-UniRule"/>
</dbReference>
<dbReference type="PIRSF" id="PIRSF028810">
    <property type="entry name" value="Alpha1_2_glucosyltferase_Alg10"/>
    <property type="match status" value="1"/>
</dbReference>
<name>A0A6G0WG31_9STRA</name>
<feature type="transmembrane region" description="Helical" evidence="14">
    <location>
        <begin position="149"/>
        <end position="173"/>
    </location>
</feature>
<proteinExistence type="inferred from homology"/>
<feature type="transmembrane region" description="Helical" evidence="14">
    <location>
        <begin position="224"/>
        <end position="244"/>
    </location>
</feature>
<evidence type="ECO:0000313" key="15">
    <source>
        <dbReference type="EMBL" id="KAF0726226.1"/>
    </source>
</evidence>
<dbReference type="Pfam" id="PF04922">
    <property type="entry name" value="DIE2_ALG10"/>
    <property type="match status" value="1"/>
</dbReference>
<dbReference type="AlphaFoldDB" id="A0A6G0WG31"/>
<dbReference type="PANTHER" id="PTHR12989">
    <property type="entry name" value="ALPHA-1,2-GLUCOSYLTRANSFERASE ALG10"/>
    <property type="match status" value="1"/>
</dbReference>
<evidence type="ECO:0000256" key="12">
    <source>
        <dbReference type="ARBA" id="ARBA00044727"/>
    </source>
</evidence>
<feature type="transmembrane region" description="Helical" evidence="14">
    <location>
        <begin position="50"/>
        <end position="76"/>
    </location>
</feature>
<comment type="caution">
    <text evidence="15">The sequence shown here is derived from an EMBL/GenBank/DDBJ whole genome shotgun (WGS) entry which is preliminary data.</text>
</comment>
<keyword evidence="7" id="KW-0808">Transferase</keyword>
<evidence type="ECO:0000256" key="13">
    <source>
        <dbReference type="ARBA" id="ARBA00048064"/>
    </source>
</evidence>
<evidence type="ECO:0000256" key="2">
    <source>
        <dbReference type="ARBA" id="ARBA00004922"/>
    </source>
</evidence>
<dbReference type="EMBL" id="VJMJ01000221">
    <property type="protein sequence ID" value="KAF0726226.1"/>
    <property type="molecule type" value="Genomic_DNA"/>
</dbReference>
<dbReference type="GO" id="GO:0005789">
    <property type="term" value="C:endoplasmic reticulum membrane"/>
    <property type="evidence" value="ECO:0007669"/>
    <property type="project" value="UniProtKB-SubCell"/>
</dbReference>
<feature type="transmembrane region" description="Helical" evidence="14">
    <location>
        <begin position="342"/>
        <end position="359"/>
    </location>
</feature>
<keyword evidence="11 14" id="KW-0472">Membrane</keyword>
<feature type="transmembrane region" description="Helical" evidence="14">
    <location>
        <begin position="256"/>
        <end position="278"/>
    </location>
</feature>
<evidence type="ECO:0000256" key="11">
    <source>
        <dbReference type="ARBA" id="ARBA00023136"/>
    </source>
</evidence>
<evidence type="ECO:0000256" key="7">
    <source>
        <dbReference type="ARBA" id="ARBA00022679"/>
    </source>
</evidence>
<reference evidence="15 16" key="1">
    <citation type="submission" date="2019-07" db="EMBL/GenBank/DDBJ databases">
        <title>Genomics analysis of Aphanomyces spp. identifies a new class of oomycete effector associated with host adaptation.</title>
        <authorList>
            <person name="Gaulin E."/>
        </authorList>
    </citation>
    <scope>NUCLEOTIDE SEQUENCE [LARGE SCALE GENOMIC DNA]</scope>
    <source>
        <strain evidence="15 16">ATCC 201684</strain>
    </source>
</reference>
<dbReference type="EC" id="2.4.1.256" evidence="4 14"/>
<evidence type="ECO:0000256" key="1">
    <source>
        <dbReference type="ARBA" id="ARBA00004477"/>
    </source>
</evidence>
<organism evidence="15 16">
    <name type="scientific">Aphanomyces euteiches</name>
    <dbReference type="NCBI Taxonomy" id="100861"/>
    <lineage>
        <taxon>Eukaryota</taxon>
        <taxon>Sar</taxon>
        <taxon>Stramenopiles</taxon>
        <taxon>Oomycota</taxon>
        <taxon>Saprolegniomycetes</taxon>
        <taxon>Saprolegniales</taxon>
        <taxon>Verrucalvaceae</taxon>
        <taxon>Aphanomyces</taxon>
    </lineage>
</organism>
<dbReference type="VEuPathDB" id="FungiDB:AeMF1_010086"/>
<gene>
    <name evidence="15" type="ORF">Ae201684_015477</name>
</gene>
<keyword evidence="8 14" id="KW-0812">Transmembrane</keyword>
<feature type="transmembrane region" description="Helical" evidence="14">
    <location>
        <begin position="408"/>
        <end position="431"/>
    </location>
</feature>
<evidence type="ECO:0000313" key="16">
    <source>
        <dbReference type="Proteomes" id="UP000481153"/>
    </source>
</evidence>
<dbReference type="GO" id="GO:0106073">
    <property type="term" value="F:dolichyl pyrophosphate Glc2Man9GlcNAc2 alpha-1,2-glucosyltransferase activity"/>
    <property type="evidence" value="ECO:0007669"/>
    <property type="project" value="UniProtKB-UniRule"/>
</dbReference>
<protein>
    <recommendedName>
        <fullName evidence="5 14">Dol-P-Glc:Glc(2)Man(9)GlcNAc(2)-PP-Dol alpha-1,2-glucosyltransferase</fullName>
        <ecNumber evidence="4 14">2.4.1.256</ecNumber>
    </recommendedName>
</protein>
<evidence type="ECO:0000256" key="5">
    <source>
        <dbReference type="ARBA" id="ARBA00018512"/>
    </source>
</evidence>
<comment type="caution">
    <text evidence="14">Lacks conserved residue(s) required for the propagation of feature annotation.</text>
</comment>
<evidence type="ECO:0000256" key="9">
    <source>
        <dbReference type="ARBA" id="ARBA00022824"/>
    </source>
</evidence>
<keyword evidence="16" id="KW-1185">Reference proteome</keyword>
<evidence type="ECO:0000256" key="6">
    <source>
        <dbReference type="ARBA" id="ARBA00022676"/>
    </source>
</evidence>
<dbReference type="Proteomes" id="UP000481153">
    <property type="component" value="Unassembled WGS sequence"/>
</dbReference>
<comment type="subcellular location">
    <subcellularLocation>
        <location evidence="1">Endoplasmic reticulum membrane</location>
        <topology evidence="1">Multi-pass membrane protein</topology>
    </subcellularLocation>
</comment>
<dbReference type="InterPro" id="IPR016900">
    <property type="entry name" value="Alg10"/>
</dbReference>
<sequence length="447" mass="51316">MDEIFHFPQTVHYCHGEWGVWDPKITTFPGLYVVGTAYAHGMEWISHVQISAKAMFCSLAVLRSLNLLFGIGNALLIPRLRMMHEYSSDEGGIATLHGLMISLFPVHVFCCFLYYTDPGALFFVLLTVYFAQLGRRGRLRHGPLSAKNIASVLSAFIAVGFRQTNIIWVLFAIGTEIVHDLETNHFAELYGSQMDEQTTYSYAKTLYSFVVLLVKEFRRVLRLFWPHISVVVAFAAFLVVNGSITVGDKSNHVATFHFTQLAYFATIATAGFGISSLYPNTLLEFAQSVLVSLKHRFVLSMLCLILFSFAIFRFSVVHPFLLADNRHYTFYIWHRFFLKHKFMVLVPMPIYMFCIWYCWKQIRKTCSSLRATVFFIATTLVLVPTPLVEPRYFIVPFVMYHIQTGKQSIGNLAMTAFVFTLVNAATIYVYLYRPFTWSDGTQARFMW</sequence>
<keyword evidence="9" id="KW-0256">Endoplasmic reticulum</keyword>